<gene>
    <name evidence="1" type="ORF">AFUS01_LOCUS34678</name>
</gene>
<accession>A0A8J2L2X5</accession>
<proteinExistence type="predicted"/>
<keyword evidence="2" id="KW-1185">Reference proteome</keyword>
<protein>
    <submittedName>
        <fullName evidence="1">Uncharacterized protein</fullName>
    </submittedName>
</protein>
<evidence type="ECO:0000313" key="1">
    <source>
        <dbReference type="EMBL" id="CAG7824527.1"/>
    </source>
</evidence>
<organism evidence="1 2">
    <name type="scientific">Allacma fusca</name>
    <dbReference type="NCBI Taxonomy" id="39272"/>
    <lineage>
        <taxon>Eukaryota</taxon>
        <taxon>Metazoa</taxon>
        <taxon>Ecdysozoa</taxon>
        <taxon>Arthropoda</taxon>
        <taxon>Hexapoda</taxon>
        <taxon>Collembola</taxon>
        <taxon>Symphypleona</taxon>
        <taxon>Sminthuridae</taxon>
        <taxon>Allacma</taxon>
    </lineage>
</organism>
<sequence length="271" mass="30713">RNKCTCLESELTLGIVRKSCCCCYNFADWLEEIFAVSLTLSNMGCTKILVYFLVAAAGTRCFASILPDTTTVAPVSTEPSEIKTESSPYPEEPAVEIEAVPLLEQIEEISMPDGTKETVEIIPVSDISSLASLFEDKTDENNFLPIQSNDASSSSERQARGLGAINLRYTTPFRATPVVLSPKRESRHYQHSNYNGWNNRWDSNNYNYYNRNNYQGYYGYPSYSIGYNRYPSYTNGYNRYPSYSNGYRYPSYPSYNGYNSYRRPVLALSVG</sequence>
<dbReference type="EMBL" id="CAJVCH010533174">
    <property type="protein sequence ID" value="CAG7824527.1"/>
    <property type="molecule type" value="Genomic_DNA"/>
</dbReference>
<feature type="non-terminal residue" evidence="1">
    <location>
        <position position="271"/>
    </location>
</feature>
<name>A0A8J2L2X5_9HEXA</name>
<evidence type="ECO:0000313" key="2">
    <source>
        <dbReference type="Proteomes" id="UP000708208"/>
    </source>
</evidence>
<dbReference type="AlphaFoldDB" id="A0A8J2L2X5"/>
<dbReference type="Proteomes" id="UP000708208">
    <property type="component" value="Unassembled WGS sequence"/>
</dbReference>
<reference evidence="1" key="1">
    <citation type="submission" date="2021-06" db="EMBL/GenBank/DDBJ databases">
        <authorList>
            <person name="Hodson N. C."/>
            <person name="Mongue J. A."/>
            <person name="Jaron S. K."/>
        </authorList>
    </citation>
    <scope>NUCLEOTIDE SEQUENCE</scope>
</reference>
<comment type="caution">
    <text evidence="1">The sequence shown here is derived from an EMBL/GenBank/DDBJ whole genome shotgun (WGS) entry which is preliminary data.</text>
</comment>